<keyword evidence="2" id="KW-0812">Transmembrane</keyword>
<evidence type="ECO:0000256" key="2">
    <source>
        <dbReference type="SAM" id="Phobius"/>
    </source>
</evidence>
<feature type="transmembrane region" description="Helical" evidence="2">
    <location>
        <begin position="104"/>
        <end position="123"/>
    </location>
</feature>
<evidence type="ECO:0000256" key="1">
    <source>
        <dbReference type="SAM" id="Coils"/>
    </source>
</evidence>
<feature type="transmembrane region" description="Helical" evidence="2">
    <location>
        <begin position="20"/>
        <end position="39"/>
    </location>
</feature>
<accession>A0ABW3FG93</accession>
<sequence length="425" mass="46349">MERLVRSLGSVKGLGTVPGLIALGLWSLAIVTLWIDGNFPEFAKTKPFEAFHADYDTAQTFLSTVAAAAITTLGLVYSIVLVVFTTAAGNIGPRLLQRFTGDNVNQFTAGLFGGTFLFALTVLHQTDATFIPAFSIAVTFLLAGLSTLQLIYFVHTASRSVTIDEEVAEIADQLESEIERLLAQEDAERFDGELPEVSDEDQAIPVDGTGYIAAINSEKLVELCRKHDVFLSLLHEQGAFVIKGQRLAVLNRELSESDREEIETTLFEVVELSSSRSPNTDVEFAVNLLIEIALRALSPGINDTYTAVACIDRLSSALAKAVKRGLRDQIRTDEDDTPRLRVPGLTINDLINASFHPLRRASKGNVLMSKHILQALGRLSQIAEGGAREVLNEHADLVIQGAKNADLQKADLDFLEGRRKALMDS</sequence>
<name>A0ABW3FG93_9HYPH</name>
<dbReference type="InterPro" id="IPR018723">
    <property type="entry name" value="DUF2254_membrane"/>
</dbReference>
<keyword evidence="4" id="KW-1185">Reference proteome</keyword>
<organism evidence="3 4">
    <name type="scientific">Pseudahrensia aquimaris</name>
    <dbReference type="NCBI Taxonomy" id="744461"/>
    <lineage>
        <taxon>Bacteria</taxon>
        <taxon>Pseudomonadati</taxon>
        <taxon>Pseudomonadota</taxon>
        <taxon>Alphaproteobacteria</taxon>
        <taxon>Hyphomicrobiales</taxon>
        <taxon>Ahrensiaceae</taxon>
        <taxon>Pseudahrensia</taxon>
    </lineage>
</organism>
<keyword evidence="2" id="KW-0472">Membrane</keyword>
<dbReference type="EMBL" id="JBHTJV010000006">
    <property type="protein sequence ID" value="MFD0916488.1"/>
    <property type="molecule type" value="Genomic_DNA"/>
</dbReference>
<feature type="transmembrane region" description="Helical" evidence="2">
    <location>
        <begin position="130"/>
        <end position="154"/>
    </location>
</feature>
<evidence type="ECO:0000313" key="3">
    <source>
        <dbReference type="EMBL" id="MFD0916488.1"/>
    </source>
</evidence>
<feature type="transmembrane region" description="Helical" evidence="2">
    <location>
        <begin position="60"/>
        <end position="84"/>
    </location>
</feature>
<proteinExistence type="predicted"/>
<reference evidence="4" key="1">
    <citation type="journal article" date="2019" name="Int. J. Syst. Evol. Microbiol.">
        <title>The Global Catalogue of Microorganisms (GCM) 10K type strain sequencing project: providing services to taxonomists for standard genome sequencing and annotation.</title>
        <authorList>
            <consortium name="The Broad Institute Genomics Platform"/>
            <consortium name="The Broad Institute Genome Sequencing Center for Infectious Disease"/>
            <person name="Wu L."/>
            <person name="Ma J."/>
        </authorList>
    </citation>
    <scope>NUCLEOTIDE SEQUENCE [LARGE SCALE GENOMIC DNA]</scope>
    <source>
        <strain evidence="4">CCUG 60023</strain>
    </source>
</reference>
<keyword evidence="1" id="KW-0175">Coiled coil</keyword>
<evidence type="ECO:0000313" key="4">
    <source>
        <dbReference type="Proteomes" id="UP001597101"/>
    </source>
</evidence>
<gene>
    <name evidence="3" type="ORF">ACFQ14_08720</name>
</gene>
<feature type="coiled-coil region" evidence="1">
    <location>
        <begin position="164"/>
        <end position="191"/>
    </location>
</feature>
<keyword evidence="2" id="KW-1133">Transmembrane helix</keyword>
<comment type="caution">
    <text evidence="3">The sequence shown here is derived from an EMBL/GenBank/DDBJ whole genome shotgun (WGS) entry which is preliminary data.</text>
</comment>
<dbReference type="Pfam" id="PF10011">
    <property type="entry name" value="DUF2254"/>
    <property type="match status" value="1"/>
</dbReference>
<dbReference type="RefSeq" id="WP_377212351.1">
    <property type="nucleotide sequence ID" value="NZ_JBHTJV010000006.1"/>
</dbReference>
<protein>
    <submittedName>
        <fullName evidence="3">DUF2254 domain-containing protein</fullName>
    </submittedName>
</protein>
<dbReference type="Proteomes" id="UP001597101">
    <property type="component" value="Unassembled WGS sequence"/>
</dbReference>